<reference evidence="1" key="1">
    <citation type="submission" date="2023-10" db="EMBL/GenBank/DDBJ databases">
        <authorList>
            <person name="Rodriguez Cubillos JULIANA M."/>
            <person name="De Vega J."/>
        </authorList>
    </citation>
    <scope>NUCLEOTIDE SEQUENCE</scope>
</reference>
<evidence type="ECO:0000313" key="1">
    <source>
        <dbReference type="EMBL" id="CAJ2637636.1"/>
    </source>
</evidence>
<gene>
    <name evidence="1" type="ORF">MILVUS5_LOCUS7972</name>
</gene>
<proteinExistence type="predicted"/>
<evidence type="ECO:0000313" key="2">
    <source>
        <dbReference type="Proteomes" id="UP001177021"/>
    </source>
</evidence>
<dbReference type="EMBL" id="CASHSV030000013">
    <property type="protein sequence ID" value="CAJ2637636.1"/>
    <property type="molecule type" value="Genomic_DNA"/>
</dbReference>
<sequence>MAHFQMCPPEPQPKKTTPKPTKKRKRKETCINEDYDICDTKESEENSSSFLSVAKSAMRELLRLVSTTEESLWTRHLNKVVGFTLDRQRYVNLNSTFSKLISPNRREESSKEEMIVRSSGKNLVESILDSEEWAKLFPTIVSNAKTVKVFNAGSPENRNGALQAMVGEVHILSPLVPSREFYFIRYCRQFSNNDWVIVDVSGDFLFDRANIRNPAYKLPSGCLIREMPNGKSKWDSLVGEREMHEVAYISIGEIQSYNRISILEIYDDDNDDDNDDDDGDDDDDEKEDDDNKNNNKNVQIFQEVCIDPVGAYVVYAPINTRHMHRILNEENSSDLEILPWGFMISKDGHFDADDTLLTFSFKVLVSAEASLGVTIERLTSIFTTTIEKIQHALDYEDDDD</sequence>
<organism evidence="1 2">
    <name type="scientific">Trifolium pratense</name>
    <name type="common">Red clover</name>
    <dbReference type="NCBI Taxonomy" id="57577"/>
    <lineage>
        <taxon>Eukaryota</taxon>
        <taxon>Viridiplantae</taxon>
        <taxon>Streptophyta</taxon>
        <taxon>Embryophyta</taxon>
        <taxon>Tracheophyta</taxon>
        <taxon>Spermatophyta</taxon>
        <taxon>Magnoliopsida</taxon>
        <taxon>eudicotyledons</taxon>
        <taxon>Gunneridae</taxon>
        <taxon>Pentapetalae</taxon>
        <taxon>rosids</taxon>
        <taxon>fabids</taxon>
        <taxon>Fabales</taxon>
        <taxon>Fabaceae</taxon>
        <taxon>Papilionoideae</taxon>
        <taxon>50 kb inversion clade</taxon>
        <taxon>NPAAA clade</taxon>
        <taxon>Hologalegina</taxon>
        <taxon>IRL clade</taxon>
        <taxon>Trifolieae</taxon>
        <taxon>Trifolium</taxon>
    </lineage>
</organism>
<accession>A0ACB0J0J3</accession>
<name>A0ACB0J0J3_TRIPR</name>
<comment type="caution">
    <text evidence="1">The sequence shown here is derived from an EMBL/GenBank/DDBJ whole genome shotgun (WGS) entry which is preliminary data.</text>
</comment>
<keyword evidence="2" id="KW-1185">Reference proteome</keyword>
<dbReference type="Proteomes" id="UP001177021">
    <property type="component" value="Unassembled WGS sequence"/>
</dbReference>
<protein>
    <submittedName>
        <fullName evidence="1">Uncharacterized protein</fullName>
    </submittedName>
</protein>